<evidence type="ECO:0000313" key="3">
    <source>
        <dbReference type="EMBL" id="GAA0382795.1"/>
    </source>
</evidence>
<feature type="chain" id="PRO_5046773052" description="Lipoprotein" evidence="2">
    <location>
        <begin position="20"/>
        <end position="70"/>
    </location>
</feature>
<feature type="signal peptide" evidence="2">
    <location>
        <begin position="1"/>
        <end position="19"/>
    </location>
</feature>
<keyword evidence="2" id="KW-0732">Signal</keyword>
<protein>
    <recommendedName>
        <fullName evidence="5">Lipoprotein</fullName>
    </recommendedName>
</protein>
<accession>A0ABN0Y4E7</accession>
<evidence type="ECO:0000256" key="2">
    <source>
        <dbReference type="SAM" id="SignalP"/>
    </source>
</evidence>
<organism evidence="3 4">
    <name type="scientific">Brevundimonas terrae</name>
    <dbReference type="NCBI Taxonomy" id="363631"/>
    <lineage>
        <taxon>Bacteria</taxon>
        <taxon>Pseudomonadati</taxon>
        <taxon>Pseudomonadota</taxon>
        <taxon>Alphaproteobacteria</taxon>
        <taxon>Caulobacterales</taxon>
        <taxon>Caulobacteraceae</taxon>
        <taxon>Brevundimonas</taxon>
    </lineage>
</organism>
<name>A0ABN0Y4E7_9CAUL</name>
<dbReference type="EMBL" id="BAAAEJ010000003">
    <property type="protein sequence ID" value="GAA0382795.1"/>
    <property type="molecule type" value="Genomic_DNA"/>
</dbReference>
<proteinExistence type="predicted"/>
<dbReference type="Proteomes" id="UP001500791">
    <property type="component" value="Unassembled WGS sequence"/>
</dbReference>
<reference evidence="3 4" key="1">
    <citation type="journal article" date="2019" name="Int. J. Syst. Evol. Microbiol.">
        <title>The Global Catalogue of Microorganisms (GCM) 10K type strain sequencing project: providing services to taxonomists for standard genome sequencing and annotation.</title>
        <authorList>
            <consortium name="The Broad Institute Genomics Platform"/>
            <consortium name="The Broad Institute Genome Sequencing Center for Infectious Disease"/>
            <person name="Wu L."/>
            <person name="Ma J."/>
        </authorList>
    </citation>
    <scope>NUCLEOTIDE SEQUENCE [LARGE SCALE GENOMIC DNA]</scope>
    <source>
        <strain evidence="3 4">JCM 13476</strain>
    </source>
</reference>
<feature type="region of interest" description="Disordered" evidence="1">
    <location>
        <begin position="24"/>
        <end position="70"/>
    </location>
</feature>
<evidence type="ECO:0008006" key="5">
    <source>
        <dbReference type="Google" id="ProtNLM"/>
    </source>
</evidence>
<dbReference type="PROSITE" id="PS51257">
    <property type="entry name" value="PROKAR_LIPOPROTEIN"/>
    <property type="match status" value="1"/>
</dbReference>
<sequence>MKKTLILSMVLASAVTLSACGKMADLEAPSARSNSKWTERNREPATVLSPSSNNPIDGGAADPTGRRPDF</sequence>
<keyword evidence="4" id="KW-1185">Reference proteome</keyword>
<comment type="caution">
    <text evidence="3">The sequence shown here is derived from an EMBL/GenBank/DDBJ whole genome shotgun (WGS) entry which is preliminary data.</text>
</comment>
<evidence type="ECO:0000313" key="4">
    <source>
        <dbReference type="Proteomes" id="UP001500791"/>
    </source>
</evidence>
<gene>
    <name evidence="3" type="ORF">GCM10009093_07210</name>
</gene>
<dbReference type="RefSeq" id="WP_167175064.1">
    <property type="nucleotide sequence ID" value="NZ_BAAAEJ010000003.1"/>
</dbReference>
<evidence type="ECO:0000256" key="1">
    <source>
        <dbReference type="SAM" id="MobiDB-lite"/>
    </source>
</evidence>